<keyword evidence="1" id="KW-0175">Coiled coil</keyword>
<dbReference type="RefSeq" id="XP_010445664.1">
    <property type="nucleotide sequence ID" value="XM_010447362.2"/>
</dbReference>
<reference evidence="4" key="2">
    <citation type="submission" date="2025-08" db="UniProtKB">
        <authorList>
            <consortium name="RefSeq"/>
        </authorList>
    </citation>
    <scope>IDENTIFICATION</scope>
    <source>
        <tissue evidence="4">Leaf</tissue>
    </source>
</reference>
<dbReference type="PANTHER" id="PTHR34380">
    <property type="entry name" value="BNAA03G12380D PROTEIN"/>
    <property type="match status" value="1"/>
</dbReference>
<feature type="compositionally biased region" description="Basic and acidic residues" evidence="2">
    <location>
        <begin position="219"/>
        <end position="237"/>
    </location>
</feature>
<accession>A0ABM0USQ0</accession>
<name>A0ABM0USQ0_CAMSA</name>
<feature type="compositionally biased region" description="Acidic residues" evidence="2">
    <location>
        <begin position="345"/>
        <end position="356"/>
    </location>
</feature>
<evidence type="ECO:0000313" key="4">
    <source>
        <dbReference type="RefSeq" id="XP_010445664.1"/>
    </source>
</evidence>
<feature type="compositionally biased region" description="Polar residues" evidence="2">
    <location>
        <begin position="324"/>
        <end position="333"/>
    </location>
</feature>
<dbReference type="PANTHER" id="PTHR34380:SF1">
    <property type="entry name" value="OS01G0221300 PROTEIN"/>
    <property type="match status" value="1"/>
</dbReference>
<evidence type="ECO:0000256" key="1">
    <source>
        <dbReference type="SAM" id="Coils"/>
    </source>
</evidence>
<dbReference type="GeneID" id="104728364"/>
<feature type="compositionally biased region" description="Acidic residues" evidence="2">
    <location>
        <begin position="238"/>
        <end position="247"/>
    </location>
</feature>
<evidence type="ECO:0000256" key="2">
    <source>
        <dbReference type="SAM" id="MobiDB-lite"/>
    </source>
</evidence>
<gene>
    <name evidence="4" type="primary">LOC104728364</name>
</gene>
<protein>
    <submittedName>
        <fullName evidence="4">Protein bfr2-like isoform X3</fullName>
    </submittedName>
</protein>
<proteinExistence type="predicted"/>
<feature type="coiled-coil region" evidence="1">
    <location>
        <begin position="14"/>
        <end position="72"/>
    </location>
</feature>
<feature type="compositionally biased region" description="Basic residues" evidence="2">
    <location>
        <begin position="308"/>
        <end position="322"/>
    </location>
</feature>
<evidence type="ECO:0000313" key="3">
    <source>
        <dbReference type="Proteomes" id="UP000694864"/>
    </source>
</evidence>
<feature type="compositionally biased region" description="Acidic residues" evidence="2">
    <location>
        <begin position="268"/>
        <end position="277"/>
    </location>
</feature>
<organism evidence="3 4">
    <name type="scientific">Camelina sativa</name>
    <name type="common">False flax</name>
    <name type="synonym">Myagrum sativum</name>
    <dbReference type="NCBI Taxonomy" id="90675"/>
    <lineage>
        <taxon>Eukaryota</taxon>
        <taxon>Viridiplantae</taxon>
        <taxon>Streptophyta</taxon>
        <taxon>Embryophyta</taxon>
        <taxon>Tracheophyta</taxon>
        <taxon>Spermatophyta</taxon>
        <taxon>Magnoliopsida</taxon>
        <taxon>eudicotyledons</taxon>
        <taxon>Gunneridae</taxon>
        <taxon>Pentapetalae</taxon>
        <taxon>rosids</taxon>
        <taxon>malvids</taxon>
        <taxon>Brassicales</taxon>
        <taxon>Brassicaceae</taxon>
        <taxon>Camelineae</taxon>
        <taxon>Camelina</taxon>
    </lineage>
</organism>
<dbReference type="Proteomes" id="UP000694864">
    <property type="component" value="Chromosome 2"/>
</dbReference>
<reference evidence="3" key="1">
    <citation type="journal article" date="2014" name="Nat. Commun.">
        <title>The emerging biofuel crop Camelina sativa retains a highly undifferentiated hexaploid genome structure.</title>
        <authorList>
            <person name="Kagale S."/>
            <person name="Koh C."/>
            <person name="Nixon J."/>
            <person name="Bollina V."/>
            <person name="Clarke W.E."/>
            <person name="Tuteja R."/>
            <person name="Spillane C."/>
            <person name="Robinson S.J."/>
            <person name="Links M.G."/>
            <person name="Clarke C."/>
            <person name="Higgins E.E."/>
            <person name="Huebert T."/>
            <person name="Sharpe A.G."/>
            <person name="Parkin I.A."/>
        </authorList>
    </citation>
    <scope>NUCLEOTIDE SEQUENCE [LARGE SCALE GENOMIC DNA]</scope>
    <source>
        <strain evidence="3">cv. DH55</strain>
    </source>
</reference>
<sequence>MSIEVKSMDQNCRCLELEERVLKSEEKYTELETELQKQNKECESLELRIKELESEKLVVEEELRNLKESEESSLVEQMMVNGALEIEKQMAVKESEDWKTKFEKLVETVRKLDEIGGFRYGELELDENVKLGLELARIKNSTESCKVDKDFTSREGLGYQQGSGSPYMTTPVKDYYMLGRDRDNMSSRGRVNKMLSFEDDDGDKSTGVVDLCDGETEEGSEKECADAKDGLEERSIDENYEDDDVESCEVNKSTPCGRKRKRVIASDSETDDDDEDNIPISILKNLKPSDQEMVDTPTKGESGSRRLSGQRRRVSSRLRKQRVISASSEQNSPERVVGIPTIGNAEDDETAEETESETASLEGFIVSDDDDDSQGSVSENSDHETGEEESDGETGYADVMSMLRREKKPENRKWEYEADMLADFGKDPELCMRAVCVMYRLQTDDEKLSSSSHICNGIGFNKFDAARGTYIASFLTDGDPKNDLKKSVEELEDFDYKAVEDCEKFACRYWKQLFKIYNNRDDPFFARPPSP</sequence>
<keyword evidence="3" id="KW-1185">Reference proteome</keyword>
<feature type="region of interest" description="Disordered" evidence="2">
    <location>
        <begin position="195"/>
        <end position="397"/>
    </location>
</feature>